<evidence type="ECO:0000313" key="3">
    <source>
        <dbReference type="EMBL" id="PVD22634.1"/>
    </source>
</evidence>
<dbReference type="InterPro" id="IPR003395">
    <property type="entry name" value="RecF/RecN/SMC_N"/>
</dbReference>
<feature type="domain" description="RecF/RecN/SMC N-terminal" evidence="2">
    <location>
        <begin position="2"/>
        <end position="140"/>
    </location>
</feature>
<dbReference type="FunFam" id="3.40.50.300:FF:000278">
    <property type="entry name" value="Structural maintenance of chromosomes 2"/>
    <property type="match status" value="1"/>
</dbReference>
<dbReference type="InterPro" id="IPR027120">
    <property type="entry name" value="Smc2_ABC"/>
</dbReference>
<dbReference type="STRING" id="400727.A0A2T7NNA3"/>
<keyword evidence="4" id="KW-1185">Reference proteome</keyword>
<reference evidence="3 4" key="1">
    <citation type="submission" date="2018-04" db="EMBL/GenBank/DDBJ databases">
        <title>The genome of golden apple snail Pomacea canaliculata provides insight into stress tolerance and invasive adaptation.</title>
        <authorList>
            <person name="Liu C."/>
            <person name="Liu B."/>
            <person name="Ren Y."/>
            <person name="Zhang Y."/>
            <person name="Wang H."/>
            <person name="Li S."/>
            <person name="Jiang F."/>
            <person name="Yin L."/>
            <person name="Zhang G."/>
            <person name="Qian W."/>
            <person name="Fan W."/>
        </authorList>
    </citation>
    <scope>NUCLEOTIDE SEQUENCE [LARGE SCALE GENOMIC DNA]</scope>
    <source>
        <strain evidence="3">SZHN2017</strain>
        <tissue evidence="3">Muscle</tissue>
    </source>
</reference>
<name>A0A2T7NNA3_POMCA</name>
<evidence type="ECO:0000313" key="4">
    <source>
        <dbReference type="Proteomes" id="UP000245119"/>
    </source>
</evidence>
<dbReference type="InterPro" id="IPR027417">
    <property type="entry name" value="P-loop_NTPase"/>
</dbReference>
<dbReference type="CDD" id="cd03273">
    <property type="entry name" value="ABC_SMC2_euk"/>
    <property type="match status" value="1"/>
</dbReference>
<proteinExistence type="predicted"/>
<dbReference type="Gene3D" id="3.40.50.300">
    <property type="entry name" value="P-loop containing nucleotide triphosphate hydrolases"/>
    <property type="match status" value="1"/>
</dbReference>
<dbReference type="GO" id="GO:0005524">
    <property type="term" value="F:ATP binding"/>
    <property type="evidence" value="ECO:0007669"/>
    <property type="project" value="InterPro"/>
</dbReference>
<keyword evidence="1" id="KW-0131">Cell cycle</keyword>
<dbReference type="AlphaFoldDB" id="A0A2T7NNA3"/>
<dbReference type="GO" id="GO:0016887">
    <property type="term" value="F:ATP hydrolysis activity"/>
    <property type="evidence" value="ECO:0007669"/>
    <property type="project" value="InterPro"/>
</dbReference>
<comment type="caution">
    <text evidence="3">The sequence shown here is derived from an EMBL/GenBank/DDBJ whole genome shotgun (WGS) entry which is preliminary data.</text>
</comment>
<dbReference type="EMBL" id="PZQS01000010">
    <property type="protein sequence ID" value="PVD22634.1"/>
    <property type="molecule type" value="Genomic_DNA"/>
</dbReference>
<dbReference type="SUPFAM" id="SSF52540">
    <property type="entry name" value="P-loop containing nucleoside triphosphate hydrolases"/>
    <property type="match status" value="1"/>
</dbReference>
<evidence type="ECO:0000259" key="2">
    <source>
        <dbReference type="Pfam" id="PF02463"/>
    </source>
</evidence>
<dbReference type="Proteomes" id="UP000245119">
    <property type="component" value="Linkage Group LG10"/>
</dbReference>
<protein>
    <recommendedName>
        <fullName evidence="2">RecF/RecN/SMC N-terminal domain-containing protein</fullName>
    </recommendedName>
</protein>
<dbReference type="Pfam" id="PF02463">
    <property type="entry name" value="SMC_N"/>
    <property type="match status" value="1"/>
</dbReference>
<gene>
    <name evidence="3" type="ORF">C0Q70_15889</name>
</gene>
<accession>A0A2T7NNA3</accession>
<dbReference type="PANTHER" id="PTHR43977">
    <property type="entry name" value="STRUCTURAL MAINTENANCE OF CHROMOSOMES PROTEIN 3"/>
    <property type="match status" value="1"/>
</dbReference>
<dbReference type="OrthoDB" id="10255539at2759"/>
<evidence type="ECO:0000256" key="1">
    <source>
        <dbReference type="ARBA" id="ARBA00023306"/>
    </source>
</evidence>
<sequence length="396" mass="44453">MFIKSVVIDGFKSYAQRTEINGFDPLFNAITGLNGSGKSNILDAICFLLGITNLSHVRATNLQELVYKNGQAGVTKATVCITFDNSDKKQSPLGYDQYDEIVVTRQQVVIGGRNKYLINGSNANNNRVQDLFRSVQLNVNNPHFLIMQGRITKVLNMKPPEILSMIEEAAGTRLYEAKREAAQKIIEKKDAKLHEIDTVLKEDITPTLNKLRDERSSYLEYQKILRELEHLSKLYVAYQFVCAEEKKKKSAMELLEMQELMKQMHEQIEEVSLILVSLHLHQESGGVMLQLEADLGVWQKKDATAQSALDSCREGLNVEQKRFKELTKSLDDNAKAQAACQKELDKMTAEIQAVREESEKGATAYTAAQKRYQAVCAGLSTNDDGEAATLKKQLLG</sequence>
<organism evidence="3 4">
    <name type="scientific">Pomacea canaliculata</name>
    <name type="common">Golden apple snail</name>
    <dbReference type="NCBI Taxonomy" id="400727"/>
    <lineage>
        <taxon>Eukaryota</taxon>
        <taxon>Metazoa</taxon>
        <taxon>Spiralia</taxon>
        <taxon>Lophotrochozoa</taxon>
        <taxon>Mollusca</taxon>
        <taxon>Gastropoda</taxon>
        <taxon>Caenogastropoda</taxon>
        <taxon>Architaenioglossa</taxon>
        <taxon>Ampullarioidea</taxon>
        <taxon>Ampullariidae</taxon>
        <taxon>Pomacea</taxon>
    </lineage>
</organism>